<dbReference type="RefSeq" id="WP_072888546.1">
    <property type="nucleotide sequence ID" value="NZ_FRAE01000027.1"/>
</dbReference>
<sequence>MNEKILELLTEIKLDIKCIKERQERMEVQQEENTRILRSLKHSSEVNKAEHDNMINNINIIEGEIKGIRKDLSNVEMITASNWSDIAKLKAVK</sequence>
<reference evidence="2" key="1">
    <citation type="submission" date="2016-11" db="EMBL/GenBank/DDBJ databases">
        <authorList>
            <person name="Varghese N."/>
            <person name="Submissions S."/>
        </authorList>
    </citation>
    <scope>NUCLEOTIDE SEQUENCE [LARGE SCALE GENOMIC DNA]</scope>
    <source>
        <strain evidence="2">DSM 15518</strain>
    </source>
</reference>
<keyword evidence="2" id="KW-1185">Reference proteome</keyword>
<protein>
    <submittedName>
        <fullName evidence="1">Uncharacterized protein</fullName>
    </submittedName>
</protein>
<name>A0A1M6NZ32_9FIRM</name>
<dbReference type="EMBL" id="FRAE01000027">
    <property type="protein sequence ID" value="SHK00882.1"/>
    <property type="molecule type" value="Genomic_DNA"/>
</dbReference>
<gene>
    <name evidence="1" type="ORF">SAMN02744037_01404</name>
</gene>
<proteinExistence type="predicted"/>
<evidence type="ECO:0000313" key="2">
    <source>
        <dbReference type="Proteomes" id="UP000242497"/>
    </source>
</evidence>
<dbReference type="AlphaFoldDB" id="A0A1M6NZ32"/>
<dbReference type="STRING" id="1123349.SAMN02744037_01404"/>
<dbReference type="Proteomes" id="UP000242497">
    <property type="component" value="Unassembled WGS sequence"/>
</dbReference>
<accession>A0A1M6NZ32</accession>
<evidence type="ECO:0000313" key="1">
    <source>
        <dbReference type="EMBL" id="SHK00882.1"/>
    </source>
</evidence>
<organism evidence="1 2">
    <name type="scientific">Tepidibacter formicigenes DSM 15518</name>
    <dbReference type="NCBI Taxonomy" id="1123349"/>
    <lineage>
        <taxon>Bacteria</taxon>
        <taxon>Bacillati</taxon>
        <taxon>Bacillota</taxon>
        <taxon>Clostridia</taxon>
        <taxon>Peptostreptococcales</taxon>
        <taxon>Peptostreptococcaceae</taxon>
        <taxon>Tepidibacter</taxon>
    </lineage>
</organism>